<dbReference type="GO" id="GO:0003700">
    <property type="term" value="F:DNA-binding transcription factor activity"/>
    <property type="evidence" value="ECO:0007669"/>
    <property type="project" value="InterPro"/>
</dbReference>
<sequence>MVLSDSLSQRITRFYDKLTESDRKVADYLQFHPEKVLILSTAEIADACQVSKTSISRFIRKLGYQDHLALRNELLHERESGTPMITQAIEEGYLQDELASIERLSTPINSEDFSQAVTRIANAKRVKVIGFRNNYVLALHCRQQLLQCRRSVMLLPTPGQTLGEEIADIQSDDVVVVFGFRRRTAQFAQLMQALSHTHCILITDQSGQKYHSDVRHCLVCELNSQGPLDSYAAPMSLVAHLVNQVYQLNQSDSAKVTASNRESYQMINELES</sequence>
<dbReference type="GO" id="GO:1901135">
    <property type="term" value="P:carbohydrate derivative metabolic process"/>
    <property type="evidence" value="ECO:0007669"/>
    <property type="project" value="InterPro"/>
</dbReference>
<proteinExistence type="predicted"/>
<dbReference type="SUPFAM" id="SSF53697">
    <property type="entry name" value="SIS domain"/>
    <property type="match status" value="1"/>
</dbReference>
<dbReference type="InterPro" id="IPR046348">
    <property type="entry name" value="SIS_dom_sf"/>
</dbReference>
<dbReference type="EMBL" id="CP162602">
    <property type="protein sequence ID" value="XDK26541.1"/>
    <property type="molecule type" value="Genomic_DNA"/>
</dbReference>
<evidence type="ECO:0000259" key="1">
    <source>
        <dbReference type="PROSITE" id="PS51071"/>
    </source>
</evidence>
<dbReference type="PANTHER" id="PTHR30514:SF18">
    <property type="entry name" value="RPIR-FAMILY TRANSCRIPTIONAL REGULATOR"/>
    <property type="match status" value="1"/>
</dbReference>
<dbReference type="InterPro" id="IPR001347">
    <property type="entry name" value="SIS_dom"/>
</dbReference>
<feature type="domain" description="HTH rpiR-type" evidence="1">
    <location>
        <begin position="5"/>
        <end position="81"/>
    </location>
</feature>
<dbReference type="Pfam" id="PF01418">
    <property type="entry name" value="HTH_6"/>
    <property type="match status" value="1"/>
</dbReference>
<name>A0AB39HJS3_9VIBR</name>
<dbReference type="KEGG" id="vih:AB0763_15985"/>
<dbReference type="Gene3D" id="1.10.10.10">
    <property type="entry name" value="Winged helix-like DNA-binding domain superfamily/Winged helix DNA-binding domain"/>
    <property type="match status" value="1"/>
</dbReference>
<evidence type="ECO:0000313" key="2">
    <source>
        <dbReference type="EMBL" id="XDK26541.1"/>
    </source>
</evidence>
<dbReference type="Pfam" id="PF01380">
    <property type="entry name" value="SIS"/>
    <property type="match status" value="1"/>
</dbReference>
<dbReference type="AlphaFoldDB" id="A0AB39HJS3"/>
<dbReference type="InterPro" id="IPR009057">
    <property type="entry name" value="Homeodomain-like_sf"/>
</dbReference>
<dbReference type="GO" id="GO:0003677">
    <property type="term" value="F:DNA binding"/>
    <property type="evidence" value="ECO:0007669"/>
    <property type="project" value="InterPro"/>
</dbReference>
<organism evidence="2">
    <name type="scientific">Vibrio sp. HB236076</name>
    <dbReference type="NCBI Taxonomy" id="3232307"/>
    <lineage>
        <taxon>Bacteria</taxon>
        <taxon>Pseudomonadati</taxon>
        <taxon>Pseudomonadota</taxon>
        <taxon>Gammaproteobacteria</taxon>
        <taxon>Vibrionales</taxon>
        <taxon>Vibrionaceae</taxon>
        <taxon>Vibrio</taxon>
    </lineage>
</organism>
<keyword evidence="2" id="KW-0614">Plasmid</keyword>
<protein>
    <submittedName>
        <fullName evidence="2">MurR/RpiR family transcriptional regulator</fullName>
    </submittedName>
</protein>
<dbReference type="PROSITE" id="PS51071">
    <property type="entry name" value="HTH_RPIR"/>
    <property type="match status" value="1"/>
</dbReference>
<dbReference type="InterPro" id="IPR047640">
    <property type="entry name" value="RpiR-like"/>
</dbReference>
<dbReference type="RefSeq" id="WP_306099446.1">
    <property type="nucleotide sequence ID" value="NZ_CP162602.1"/>
</dbReference>
<dbReference type="InterPro" id="IPR000281">
    <property type="entry name" value="HTH_RpiR"/>
</dbReference>
<geneLocation type="plasmid" evidence="2">
    <name>p-HB236076</name>
</geneLocation>
<dbReference type="SUPFAM" id="SSF46689">
    <property type="entry name" value="Homeodomain-like"/>
    <property type="match status" value="1"/>
</dbReference>
<gene>
    <name evidence="2" type="ORF">AB0763_15985</name>
</gene>
<accession>A0AB39HJS3</accession>
<reference evidence="2" key="1">
    <citation type="submission" date="2024-07" db="EMBL/GenBank/DDBJ databases">
        <title>Genome Analysis of a Potential Novel Vibrio Species Secreting pH- and Thermo-stable Alginate Lyase and its Application in Producing Alginate Oligosaccharides.</title>
        <authorList>
            <person name="Huang H."/>
            <person name="Bao K."/>
        </authorList>
    </citation>
    <scope>NUCLEOTIDE SEQUENCE</scope>
    <source>
        <strain evidence="2">HB236076</strain>
        <plasmid evidence="2">p-HB236076</plasmid>
    </source>
</reference>
<dbReference type="Gene3D" id="3.40.50.10490">
    <property type="entry name" value="Glucose-6-phosphate isomerase like protein, domain 1"/>
    <property type="match status" value="1"/>
</dbReference>
<dbReference type="InterPro" id="IPR036388">
    <property type="entry name" value="WH-like_DNA-bd_sf"/>
</dbReference>
<dbReference type="GO" id="GO:0097367">
    <property type="term" value="F:carbohydrate derivative binding"/>
    <property type="evidence" value="ECO:0007669"/>
    <property type="project" value="InterPro"/>
</dbReference>
<dbReference type="PANTHER" id="PTHR30514">
    <property type="entry name" value="GLUCOKINASE"/>
    <property type="match status" value="1"/>
</dbReference>